<name>A0A2N8PA03_STRNR</name>
<proteinExistence type="predicted"/>
<reference evidence="3" key="1">
    <citation type="submission" date="2015-09" db="EMBL/GenBank/DDBJ databases">
        <authorList>
            <person name="Graham D.E."/>
            <person name="Mahan K.M."/>
            <person name="Klingeman D.M."/>
            <person name="Fida T."/>
            <person name="Giannone R.J."/>
            <person name="Hettich R.L."/>
            <person name="Parry R.J."/>
            <person name="Spain J.C."/>
        </authorList>
    </citation>
    <scope>NUCLEOTIDE SEQUENCE [LARGE SCALE GENOMIC DNA]</scope>
    <source>
        <strain evidence="3">JCM 4701</strain>
    </source>
</reference>
<keyword evidence="3" id="KW-1185">Reference proteome</keyword>
<protein>
    <submittedName>
        <fullName evidence="2">Uncharacterized protein</fullName>
    </submittedName>
</protein>
<evidence type="ECO:0000256" key="1">
    <source>
        <dbReference type="SAM" id="MobiDB-lite"/>
    </source>
</evidence>
<evidence type="ECO:0000313" key="3">
    <source>
        <dbReference type="Proteomes" id="UP000236047"/>
    </source>
</evidence>
<dbReference type="Proteomes" id="UP000236047">
    <property type="component" value="Unassembled WGS sequence"/>
</dbReference>
<accession>A0A2N8PA03</accession>
<feature type="compositionally biased region" description="Basic and acidic residues" evidence="1">
    <location>
        <begin position="1"/>
        <end position="17"/>
    </location>
</feature>
<sequence length="104" mass="11400">MSQRKESYRAALRREQDVSAPRSTKVTTLKSRYIRVTVELDPDLQGDLTRWVGRPVSSVVFAGATVLRTLAATAGWVSRFGGQAASVPREVPDSDAQGVKGRLR</sequence>
<dbReference type="AlphaFoldDB" id="A0A2N8PA03"/>
<feature type="region of interest" description="Disordered" evidence="1">
    <location>
        <begin position="1"/>
        <end position="24"/>
    </location>
</feature>
<feature type="region of interest" description="Disordered" evidence="1">
    <location>
        <begin position="83"/>
        <end position="104"/>
    </location>
</feature>
<gene>
    <name evidence="2" type="ORF">AOB60_26655</name>
</gene>
<comment type="caution">
    <text evidence="2">The sequence shown here is derived from an EMBL/GenBank/DDBJ whole genome shotgun (WGS) entry which is preliminary data.</text>
</comment>
<organism evidence="2 3">
    <name type="scientific">Streptomyces noursei</name>
    <name type="common">Streptomyces albulus</name>
    <dbReference type="NCBI Taxonomy" id="1971"/>
    <lineage>
        <taxon>Bacteria</taxon>
        <taxon>Bacillati</taxon>
        <taxon>Actinomycetota</taxon>
        <taxon>Actinomycetes</taxon>
        <taxon>Kitasatosporales</taxon>
        <taxon>Streptomycetaceae</taxon>
        <taxon>Streptomyces</taxon>
    </lineage>
</organism>
<evidence type="ECO:0000313" key="2">
    <source>
        <dbReference type="EMBL" id="PNE37802.1"/>
    </source>
</evidence>
<dbReference type="EMBL" id="LJSN01000003">
    <property type="protein sequence ID" value="PNE37802.1"/>
    <property type="molecule type" value="Genomic_DNA"/>
</dbReference>
<dbReference type="RefSeq" id="WP_102925389.1">
    <property type="nucleotide sequence ID" value="NZ_LJSN01000003.1"/>
</dbReference>